<dbReference type="Pfam" id="PF07719">
    <property type="entry name" value="TPR_2"/>
    <property type="match status" value="1"/>
</dbReference>
<dbReference type="SUPFAM" id="SSF48452">
    <property type="entry name" value="TPR-like"/>
    <property type="match status" value="1"/>
</dbReference>
<dbReference type="PROSITE" id="PS51832">
    <property type="entry name" value="HD_GYP"/>
    <property type="match status" value="1"/>
</dbReference>
<evidence type="ECO:0000256" key="1">
    <source>
        <dbReference type="ARBA" id="ARBA00022737"/>
    </source>
</evidence>
<evidence type="ECO:0000313" key="5">
    <source>
        <dbReference type="EMBL" id="GGJ02599.1"/>
    </source>
</evidence>
<gene>
    <name evidence="5" type="ORF">GCM10010885_09850</name>
</gene>
<accession>A0A917NIB1</accession>
<evidence type="ECO:0000256" key="3">
    <source>
        <dbReference type="PROSITE-ProRule" id="PRU00339"/>
    </source>
</evidence>
<dbReference type="InterPro" id="IPR052020">
    <property type="entry name" value="Cyclic_di-GMP/3'3'-cGAMP_PDE"/>
</dbReference>
<dbReference type="InterPro" id="IPR037522">
    <property type="entry name" value="HD_GYP_dom"/>
</dbReference>
<dbReference type="InterPro" id="IPR019734">
    <property type="entry name" value="TPR_rpt"/>
</dbReference>
<dbReference type="InterPro" id="IPR013105">
    <property type="entry name" value="TPR_2"/>
</dbReference>
<dbReference type="Pfam" id="PF13487">
    <property type="entry name" value="HD_5"/>
    <property type="match status" value="1"/>
</dbReference>
<sequence length="483" mass="54578">MLPDVQLDAAKKLRRKGLYLAALCTLQAVPHAHHPEIRGETHNELGLVHYHLGQYREAAAHFEQAAAYANDTDAWVLYHIRRALAYRGLSDDDACYRILNQMRPFGGQVAAKTRGLLFANLAMIQGMYGLYEEAIASIEKSFAAFREASIHTYDVLLWNNLGVAHLERGDLQRAEQALLQALDLSQHGDLSVLAELGRLYFLRWQLSESLAYTERALRMVWSSVIRYEKEEIARLCRLLAHITMHLGHDALARRLNEKAQLLFGQLGQWRQWEDIAAELLRWPRHARTRERAAETQSGFVTNTIPNFLRCLDAFHAQELLHPKVSQWLDLRAHYAALLALELGLGERMRDHLVLASRLADYGLTALEPVTAANTPWSPAVFANYAQHPSLSARMAQALDMPREVVQAIADHHERWDGTGFPCGKSGATIHPLARILAVVDTYCTSFVFDHQPHDRILKSMVHESGQSLDPQVVQAFVAMHHTA</sequence>
<evidence type="ECO:0000256" key="2">
    <source>
        <dbReference type="ARBA" id="ARBA00022803"/>
    </source>
</evidence>
<dbReference type="Proteomes" id="UP000637695">
    <property type="component" value="Unassembled WGS sequence"/>
</dbReference>
<keyword evidence="2 3" id="KW-0802">TPR repeat</keyword>
<dbReference type="InterPro" id="IPR003607">
    <property type="entry name" value="HD/PDEase_dom"/>
</dbReference>
<dbReference type="InterPro" id="IPR011990">
    <property type="entry name" value="TPR-like_helical_dom_sf"/>
</dbReference>
<organism evidence="5 6">
    <name type="scientific">Alicyclobacillus cellulosilyticus</name>
    <dbReference type="NCBI Taxonomy" id="1003997"/>
    <lineage>
        <taxon>Bacteria</taxon>
        <taxon>Bacillati</taxon>
        <taxon>Bacillota</taxon>
        <taxon>Bacilli</taxon>
        <taxon>Bacillales</taxon>
        <taxon>Alicyclobacillaceae</taxon>
        <taxon>Alicyclobacillus</taxon>
    </lineage>
</organism>
<keyword evidence="6" id="KW-1185">Reference proteome</keyword>
<dbReference type="PANTHER" id="PTHR45228">
    <property type="entry name" value="CYCLIC DI-GMP PHOSPHODIESTERASE TM_0186-RELATED"/>
    <property type="match status" value="1"/>
</dbReference>
<dbReference type="Gene3D" id="1.10.3210.10">
    <property type="entry name" value="Hypothetical protein af1432"/>
    <property type="match status" value="1"/>
</dbReference>
<comment type="caution">
    <text evidence="5">The sequence shown here is derived from an EMBL/GenBank/DDBJ whole genome shotgun (WGS) entry which is preliminary data.</text>
</comment>
<dbReference type="SMART" id="SM00028">
    <property type="entry name" value="TPR"/>
    <property type="match status" value="4"/>
</dbReference>
<reference evidence="5" key="1">
    <citation type="journal article" date="2014" name="Int. J. Syst. Evol. Microbiol.">
        <title>Complete genome sequence of Corynebacterium casei LMG S-19264T (=DSM 44701T), isolated from a smear-ripened cheese.</title>
        <authorList>
            <consortium name="US DOE Joint Genome Institute (JGI-PGF)"/>
            <person name="Walter F."/>
            <person name="Albersmeier A."/>
            <person name="Kalinowski J."/>
            <person name="Ruckert C."/>
        </authorList>
    </citation>
    <scope>NUCLEOTIDE SEQUENCE</scope>
    <source>
        <strain evidence="5">JCM 18487</strain>
    </source>
</reference>
<dbReference type="Gene3D" id="1.25.40.10">
    <property type="entry name" value="Tetratricopeptide repeat domain"/>
    <property type="match status" value="2"/>
</dbReference>
<name>A0A917NIB1_9BACL</name>
<protein>
    <recommendedName>
        <fullName evidence="4">HD-GYP domain-containing protein</fullName>
    </recommendedName>
</protein>
<proteinExistence type="predicted"/>
<dbReference type="PROSITE" id="PS50005">
    <property type="entry name" value="TPR"/>
    <property type="match status" value="2"/>
</dbReference>
<reference evidence="5" key="2">
    <citation type="submission" date="2020-09" db="EMBL/GenBank/DDBJ databases">
        <authorList>
            <person name="Sun Q."/>
            <person name="Ohkuma M."/>
        </authorList>
    </citation>
    <scope>NUCLEOTIDE SEQUENCE</scope>
    <source>
        <strain evidence="5">JCM 18487</strain>
    </source>
</reference>
<evidence type="ECO:0000259" key="4">
    <source>
        <dbReference type="PROSITE" id="PS51832"/>
    </source>
</evidence>
<feature type="repeat" description="TPR" evidence="3">
    <location>
        <begin position="155"/>
        <end position="188"/>
    </location>
</feature>
<dbReference type="CDD" id="cd00077">
    <property type="entry name" value="HDc"/>
    <property type="match status" value="1"/>
</dbReference>
<evidence type="ECO:0000313" key="6">
    <source>
        <dbReference type="Proteomes" id="UP000637695"/>
    </source>
</evidence>
<dbReference type="SUPFAM" id="SSF109604">
    <property type="entry name" value="HD-domain/PDEase-like"/>
    <property type="match status" value="1"/>
</dbReference>
<dbReference type="RefSeq" id="WP_188881513.1">
    <property type="nucleotide sequence ID" value="NZ_BMOY01000011.1"/>
</dbReference>
<dbReference type="Pfam" id="PF13374">
    <property type="entry name" value="TPR_10"/>
    <property type="match status" value="1"/>
</dbReference>
<dbReference type="AlphaFoldDB" id="A0A917NIB1"/>
<dbReference type="EMBL" id="BMOY01000011">
    <property type="protein sequence ID" value="GGJ02599.1"/>
    <property type="molecule type" value="Genomic_DNA"/>
</dbReference>
<feature type="repeat" description="TPR" evidence="3">
    <location>
        <begin position="39"/>
        <end position="72"/>
    </location>
</feature>
<feature type="domain" description="HD-GYP" evidence="4">
    <location>
        <begin position="302"/>
        <end position="483"/>
    </location>
</feature>
<keyword evidence="1" id="KW-0677">Repeat</keyword>